<protein>
    <submittedName>
        <fullName evidence="1">Uncharacterized protein</fullName>
    </submittedName>
</protein>
<proteinExistence type="predicted"/>
<gene>
    <name evidence="1" type="ORF">CROS1456_LOCUS2413</name>
</gene>
<accession>A0A7S3C8Y0</accession>
<dbReference type="EMBL" id="HBHZ01003132">
    <property type="protein sequence ID" value="CAE0189342.1"/>
    <property type="molecule type" value="Transcribed_RNA"/>
</dbReference>
<organism evidence="1">
    <name type="scientific">Chloropicon roscoffensis</name>
    <dbReference type="NCBI Taxonomy" id="1461544"/>
    <lineage>
        <taxon>Eukaryota</taxon>
        <taxon>Viridiplantae</taxon>
        <taxon>Chlorophyta</taxon>
        <taxon>Chloropicophyceae</taxon>
        <taxon>Chloropicales</taxon>
        <taxon>Chloropicaceae</taxon>
        <taxon>Chloropicon</taxon>
    </lineage>
</organism>
<sequence length="133" mass="14486">MRADEAVLLLSRSVGVVCAHLGHQHGDGGHDDHHPSLSRQPLALLCHLCSEFIGLDLVKRTDLDEEEDDDDLSLLEGSEMLRVPGPHDPSAAAGMDFSVIVQPAPAHQGVRSQGKQSLEEWDVLDLPERRSVT</sequence>
<name>A0A7S3C8Y0_9CHLO</name>
<evidence type="ECO:0000313" key="1">
    <source>
        <dbReference type="EMBL" id="CAE0189342.1"/>
    </source>
</evidence>
<dbReference type="AlphaFoldDB" id="A0A7S3C8Y0"/>
<reference evidence="1" key="1">
    <citation type="submission" date="2021-01" db="EMBL/GenBank/DDBJ databases">
        <authorList>
            <person name="Corre E."/>
            <person name="Pelletier E."/>
            <person name="Niang G."/>
            <person name="Scheremetjew M."/>
            <person name="Finn R."/>
            <person name="Kale V."/>
            <person name="Holt S."/>
            <person name="Cochrane G."/>
            <person name="Meng A."/>
            <person name="Brown T."/>
            <person name="Cohen L."/>
        </authorList>
    </citation>
    <scope>NUCLEOTIDE SEQUENCE</scope>
    <source>
        <strain evidence="1">RCC1871</strain>
    </source>
</reference>